<dbReference type="EMBL" id="JADFTS010000002">
    <property type="protein sequence ID" value="KAF9620861.1"/>
    <property type="molecule type" value="Genomic_DNA"/>
</dbReference>
<evidence type="ECO:0000256" key="3">
    <source>
        <dbReference type="ARBA" id="ARBA00022723"/>
    </source>
</evidence>
<organism evidence="6 7">
    <name type="scientific">Coptis chinensis</name>
    <dbReference type="NCBI Taxonomy" id="261450"/>
    <lineage>
        <taxon>Eukaryota</taxon>
        <taxon>Viridiplantae</taxon>
        <taxon>Streptophyta</taxon>
        <taxon>Embryophyta</taxon>
        <taxon>Tracheophyta</taxon>
        <taxon>Spermatophyta</taxon>
        <taxon>Magnoliopsida</taxon>
        <taxon>Ranunculales</taxon>
        <taxon>Ranunculaceae</taxon>
        <taxon>Coptidoideae</taxon>
        <taxon>Coptis</taxon>
    </lineage>
</organism>
<evidence type="ECO:0000256" key="4">
    <source>
        <dbReference type="ARBA" id="ARBA00022842"/>
    </source>
</evidence>
<dbReference type="PROSITE" id="PS00723">
    <property type="entry name" value="POLYPRENYL_SYNTHASE_1"/>
    <property type="match status" value="1"/>
</dbReference>
<evidence type="ECO:0000256" key="5">
    <source>
        <dbReference type="SAM" id="Coils"/>
    </source>
</evidence>
<dbReference type="GO" id="GO:0046872">
    <property type="term" value="F:metal ion binding"/>
    <property type="evidence" value="ECO:0007669"/>
    <property type="project" value="UniProtKB-KW"/>
</dbReference>
<keyword evidence="4" id="KW-0460">Magnesium</keyword>
<evidence type="ECO:0000313" key="6">
    <source>
        <dbReference type="EMBL" id="KAF9620861.1"/>
    </source>
</evidence>
<dbReference type="PANTHER" id="PTHR43281">
    <property type="entry name" value="FARNESYL DIPHOSPHATE SYNTHASE"/>
    <property type="match status" value="1"/>
</dbReference>
<keyword evidence="3" id="KW-0479">Metal-binding</keyword>
<gene>
    <name evidence="6" type="ORF">IFM89_015102</name>
</gene>
<dbReference type="PANTHER" id="PTHR43281:SF5">
    <property type="entry name" value="HETERODIMERIC GERANYLGERANYL PYROPHOSPHATE SYNTHASE SMALL SUBUNIT, CHLOROPLASTIC"/>
    <property type="match status" value="1"/>
</dbReference>
<dbReference type="Proteomes" id="UP000631114">
    <property type="component" value="Unassembled WGS sequence"/>
</dbReference>
<dbReference type="GO" id="GO:0004659">
    <property type="term" value="F:prenyltransferase activity"/>
    <property type="evidence" value="ECO:0007669"/>
    <property type="project" value="InterPro"/>
</dbReference>
<dbReference type="Pfam" id="PF00348">
    <property type="entry name" value="polyprenyl_synt"/>
    <property type="match status" value="1"/>
</dbReference>
<dbReference type="InterPro" id="IPR033749">
    <property type="entry name" value="Polyprenyl_synt_CS"/>
</dbReference>
<dbReference type="OrthoDB" id="6921389at2759"/>
<comment type="similarity">
    <text evidence="2">Belongs to the FPP/GGPP synthase family.</text>
</comment>
<protein>
    <submittedName>
        <fullName evidence="6">Uncharacterized protein</fullName>
    </submittedName>
</protein>
<evidence type="ECO:0000256" key="1">
    <source>
        <dbReference type="ARBA" id="ARBA00001946"/>
    </source>
</evidence>
<evidence type="ECO:0000313" key="7">
    <source>
        <dbReference type="Proteomes" id="UP000631114"/>
    </source>
</evidence>
<evidence type="ECO:0000256" key="2">
    <source>
        <dbReference type="ARBA" id="ARBA00006706"/>
    </source>
</evidence>
<keyword evidence="7" id="KW-1185">Reference proteome</keyword>
<dbReference type="FunFam" id="1.10.600.10:FF:000001">
    <property type="entry name" value="Geranylgeranyl diphosphate synthase"/>
    <property type="match status" value="1"/>
</dbReference>
<dbReference type="SUPFAM" id="SSF48576">
    <property type="entry name" value="Terpenoid synthases"/>
    <property type="match status" value="1"/>
</dbReference>
<comment type="caution">
    <text evidence="6">The sequence shown here is derived from an EMBL/GenBank/DDBJ whole genome shotgun (WGS) entry which is preliminary data.</text>
</comment>
<keyword evidence="5" id="KW-0175">Coiled coil</keyword>
<dbReference type="AlphaFoldDB" id="A0A835MEJ0"/>
<sequence>MMPFAISTLNPPLINISNFHFLHQKHRFRCSSSLSTPMQSQFDLKTYWTTLITEINHKLDQSIPIKYPQQIYESMRYSVLAHGAKRASPIMCIAVCELFGVSRLAAFPTACALEMVHEASLIHDDLPDMDDDLFRRGRLSNHAIYGVDMAILAGDALFPLGFQHIVSDTPSSLVPESSILRVIGEIARAVGSTGMVAGQFLDLTNAEDSQTEYVQEKKFGELAECSAVCGGLLGGATDEELERLRKYGRAVGVLYQVVEEILEIKREKTEEEGGENKKKKGKKSYAKVVGIEKALEQAEELRSRAKKELDGFEKKYGERVNPLYSFVDYAVERNFLIGSDQVENGGVGVNQVCGVGGANVCCRCVEMVGLLMCDVVVCATGCTVLLVCDAAVCEVWSADPQMCAQACTSVPHSSWSSVHKGFSARRSAQDALLYIYSSEHMQAIVYDKLFVSSVCTINCTVDKDLREAPTYGGLQLVVLQMMVEKADKQLALKLLMVKGGSSW</sequence>
<comment type="cofactor">
    <cofactor evidence="1">
        <name>Mg(2+)</name>
        <dbReference type="ChEBI" id="CHEBI:18420"/>
    </cofactor>
</comment>
<dbReference type="InterPro" id="IPR000092">
    <property type="entry name" value="Polyprenyl_synt"/>
</dbReference>
<feature type="coiled-coil region" evidence="5">
    <location>
        <begin position="288"/>
        <end position="315"/>
    </location>
</feature>
<dbReference type="Gene3D" id="1.10.600.10">
    <property type="entry name" value="Farnesyl Diphosphate Synthase"/>
    <property type="match status" value="1"/>
</dbReference>
<proteinExistence type="inferred from homology"/>
<name>A0A835MEJ0_9MAGN</name>
<accession>A0A835MEJ0</accession>
<dbReference type="InterPro" id="IPR008949">
    <property type="entry name" value="Isoprenoid_synthase_dom_sf"/>
</dbReference>
<reference evidence="6 7" key="1">
    <citation type="submission" date="2020-10" db="EMBL/GenBank/DDBJ databases">
        <title>The Coptis chinensis genome and diversification of protoberbering-type alkaloids.</title>
        <authorList>
            <person name="Wang B."/>
            <person name="Shu S."/>
            <person name="Song C."/>
            <person name="Liu Y."/>
        </authorList>
    </citation>
    <scope>NUCLEOTIDE SEQUENCE [LARGE SCALE GENOMIC DNA]</scope>
    <source>
        <strain evidence="6">HL-2020</strain>
        <tissue evidence="6">Leaf</tissue>
    </source>
</reference>
<dbReference type="GO" id="GO:0008299">
    <property type="term" value="P:isoprenoid biosynthetic process"/>
    <property type="evidence" value="ECO:0007669"/>
    <property type="project" value="InterPro"/>
</dbReference>
<dbReference type="GO" id="GO:0005737">
    <property type="term" value="C:cytoplasm"/>
    <property type="evidence" value="ECO:0007669"/>
    <property type="project" value="UniProtKB-ARBA"/>
</dbReference>